<evidence type="ECO:0000256" key="7">
    <source>
        <dbReference type="ARBA" id="ARBA00023170"/>
    </source>
</evidence>
<keyword evidence="6 9" id="KW-0472">Membrane</keyword>
<dbReference type="GO" id="GO:0004930">
    <property type="term" value="F:G protein-coupled receptor activity"/>
    <property type="evidence" value="ECO:0007669"/>
    <property type="project" value="UniProtKB-KW"/>
</dbReference>
<reference evidence="10" key="2">
    <citation type="submission" date="2025-08" db="UniProtKB">
        <authorList>
            <consortium name="Ensembl"/>
        </authorList>
    </citation>
    <scope>IDENTIFICATION</scope>
</reference>
<evidence type="ECO:0000256" key="1">
    <source>
        <dbReference type="ARBA" id="ARBA00004141"/>
    </source>
</evidence>
<reference evidence="10" key="1">
    <citation type="submission" date="2021-04" db="EMBL/GenBank/DDBJ databases">
        <authorList>
            <consortium name="Wellcome Sanger Institute Data Sharing"/>
        </authorList>
    </citation>
    <scope>NUCLEOTIDE SEQUENCE [LARGE SCALE GENOMIC DNA]</scope>
</reference>
<reference evidence="10" key="3">
    <citation type="submission" date="2025-09" db="UniProtKB">
        <authorList>
            <consortium name="Ensembl"/>
        </authorList>
    </citation>
    <scope>IDENTIFICATION</scope>
</reference>
<keyword evidence="7" id="KW-0675">Receptor</keyword>
<evidence type="ECO:0000256" key="6">
    <source>
        <dbReference type="ARBA" id="ARBA00023136"/>
    </source>
</evidence>
<accession>A0A671WGJ1</accession>
<evidence type="ECO:0000256" key="3">
    <source>
        <dbReference type="ARBA" id="ARBA00022692"/>
    </source>
</evidence>
<dbReference type="AlphaFoldDB" id="A0A671WGJ1"/>
<evidence type="ECO:0000313" key="10">
    <source>
        <dbReference type="Ensembl" id="ENSSAUP00010035641.1"/>
    </source>
</evidence>
<evidence type="ECO:0008006" key="12">
    <source>
        <dbReference type="Google" id="ProtNLM"/>
    </source>
</evidence>
<evidence type="ECO:0000256" key="4">
    <source>
        <dbReference type="ARBA" id="ARBA00022989"/>
    </source>
</evidence>
<dbReference type="GeneTree" id="ENSGT00530000065251"/>
<evidence type="ECO:0000256" key="2">
    <source>
        <dbReference type="ARBA" id="ARBA00022606"/>
    </source>
</evidence>
<evidence type="ECO:0000256" key="9">
    <source>
        <dbReference type="SAM" id="Phobius"/>
    </source>
</evidence>
<feature type="transmembrane region" description="Helical" evidence="9">
    <location>
        <begin position="234"/>
        <end position="261"/>
    </location>
</feature>
<feature type="transmembrane region" description="Helical" evidence="9">
    <location>
        <begin position="125"/>
        <end position="146"/>
    </location>
</feature>
<sequence>MGRGSRIHSQRCVAEGASQNKDRKAQQGWRTGCKVTILTRIKQPLKLLLWTLICCTMTFMMSALVVFYSMITLDFRALIGSNVVFICNLSPSMTSSVWLNFLYYTQIVPTQRALSVWIKKNIKPIIYCVWFVEKIISLFGMCLWLFDYLDSLHFGVDTFADNSTVNETLSVQKPSTESRIGMFAIAFFTFKAHFIVCLCVMVMSSCSTVAYLCKHMCRMAANGQPLTCPRVRSQVRVAITGLLQGVLYMFCSVWTVCNYFTEYIFTENNSGFTIIHFTVINLYMMCSMFNMGVGQGVFRQRASDIWFRVVQWCKASKVQQSEQEG</sequence>
<dbReference type="GO" id="GO:0016020">
    <property type="term" value="C:membrane"/>
    <property type="evidence" value="ECO:0007669"/>
    <property type="project" value="UniProtKB-SubCell"/>
</dbReference>
<keyword evidence="3 9" id="KW-0812">Transmembrane</keyword>
<dbReference type="PANTHER" id="PTHR11394">
    <property type="entry name" value="TASTE RECEPTOR TYPE 2"/>
    <property type="match status" value="1"/>
</dbReference>
<evidence type="ECO:0000313" key="11">
    <source>
        <dbReference type="Proteomes" id="UP000472265"/>
    </source>
</evidence>
<organism evidence="10 11">
    <name type="scientific">Sparus aurata</name>
    <name type="common">Gilthead sea bream</name>
    <dbReference type="NCBI Taxonomy" id="8175"/>
    <lineage>
        <taxon>Eukaryota</taxon>
        <taxon>Metazoa</taxon>
        <taxon>Chordata</taxon>
        <taxon>Craniata</taxon>
        <taxon>Vertebrata</taxon>
        <taxon>Euteleostomi</taxon>
        <taxon>Actinopterygii</taxon>
        <taxon>Neopterygii</taxon>
        <taxon>Teleostei</taxon>
        <taxon>Neoteleostei</taxon>
        <taxon>Acanthomorphata</taxon>
        <taxon>Eupercaria</taxon>
        <taxon>Spariformes</taxon>
        <taxon>Sparidae</taxon>
        <taxon>Sparus</taxon>
    </lineage>
</organism>
<feature type="transmembrane region" description="Helical" evidence="9">
    <location>
        <begin position="180"/>
        <end position="213"/>
    </location>
</feature>
<keyword evidence="8" id="KW-0807">Transducer</keyword>
<keyword evidence="4 9" id="KW-1133">Transmembrane helix</keyword>
<dbReference type="Ensembl" id="ENSSAUT00010037544.1">
    <property type="protein sequence ID" value="ENSSAUP00010035641.1"/>
    <property type="gene ID" value="ENSSAUG00010015091.1"/>
</dbReference>
<dbReference type="InParanoid" id="A0A671WGJ1"/>
<dbReference type="OMA" id="MEPWLYA"/>
<keyword evidence="11" id="KW-1185">Reference proteome</keyword>
<keyword evidence="5" id="KW-0297">G-protein coupled receptor</keyword>
<evidence type="ECO:0000256" key="8">
    <source>
        <dbReference type="ARBA" id="ARBA00023224"/>
    </source>
</evidence>
<proteinExistence type="predicted"/>
<name>A0A671WGJ1_SPAAU</name>
<feature type="transmembrane region" description="Helical" evidence="9">
    <location>
        <begin position="47"/>
        <end position="71"/>
    </location>
</feature>
<comment type="subcellular location">
    <subcellularLocation>
        <location evidence="1">Membrane</location>
        <topology evidence="1">Multi-pass membrane protein</topology>
    </subcellularLocation>
</comment>
<dbReference type="Proteomes" id="UP000472265">
    <property type="component" value="Chromosome 9"/>
</dbReference>
<protein>
    <recommendedName>
        <fullName evidence="12">Taste receptor type 2</fullName>
    </recommendedName>
</protein>
<keyword evidence="2" id="KW-0716">Sensory transduction</keyword>
<feature type="transmembrane region" description="Helical" evidence="9">
    <location>
        <begin position="83"/>
        <end position="104"/>
    </location>
</feature>
<evidence type="ECO:0000256" key="5">
    <source>
        <dbReference type="ARBA" id="ARBA00023040"/>
    </source>
</evidence>
<feature type="transmembrane region" description="Helical" evidence="9">
    <location>
        <begin position="273"/>
        <end position="293"/>
    </location>
</feature>